<evidence type="ECO:0000256" key="1">
    <source>
        <dbReference type="SAM" id="SignalP"/>
    </source>
</evidence>
<dbReference type="EMBL" id="CP018047">
    <property type="protein sequence ID" value="AQU70514.1"/>
    <property type="molecule type" value="Genomic_DNA"/>
</dbReference>
<dbReference type="Proteomes" id="UP000189677">
    <property type="component" value="Chromosome"/>
</dbReference>
<evidence type="ECO:0008006" key="4">
    <source>
        <dbReference type="Google" id="ProtNLM"/>
    </source>
</evidence>
<dbReference type="AlphaFoldDB" id="A0A1U9R1X5"/>
<evidence type="ECO:0000313" key="2">
    <source>
        <dbReference type="EMBL" id="AQU70514.1"/>
    </source>
</evidence>
<gene>
    <name evidence="2" type="ORF">BBN63_34475</name>
</gene>
<dbReference type="InterPro" id="IPR006311">
    <property type="entry name" value="TAT_signal"/>
</dbReference>
<dbReference type="PROSITE" id="PS51318">
    <property type="entry name" value="TAT"/>
    <property type="match status" value="1"/>
</dbReference>
<feature type="chain" id="PRO_5012459862" description="Secreted protein" evidence="1">
    <location>
        <begin position="36"/>
        <end position="146"/>
    </location>
</feature>
<dbReference type="KEGG" id="snw:BBN63_34475"/>
<protein>
    <recommendedName>
        <fullName evidence="4">Secreted protein</fullName>
    </recommendedName>
</protein>
<accession>A0A1U9R1X5</accession>
<keyword evidence="3" id="KW-1185">Reference proteome</keyword>
<sequence>MRSRIRRTAKRATAVAAALAAAAGLNLAGAPNAAAADRATFDVTVGATYYRGTIEFYNRSVIVDGVLRGLSTGCRKAGAWAYDAGGDPMDHRTTSLVCNGAVERDIPLSWDTPGAASAVVIDLLDANGNLIEYCVLYRGDEYCEVN</sequence>
<proteinExistence type="predicted"/>
<keyword evidence="1" id="KW-0732">Signal</keyword>
<feature type="signal peptide" evidence="1">
    <location>
        <begin position="1"/>
        <end position="35"/>
    </location>
</feature>
<evidence type="ECO:0000313" key="3">
    <source>
        <dbReference type="Proteomes" id="UP000189677"/>
    </source>
</evidence>
<organism evidence="2 3">
    <name type="scientific">Streptomyces niveus</name>
    <name type="common">Streptomyces spheroides</name>
    <dbReference type="NCBI Taxonomy" id="193462"/>
    <lineage>
        <taxon>Bacteria</taxon>
        <taxon>Bacillati</taxon>
        <taxon>Actinomycetota</taxon>
        <taxon>Actinomycetes</taxon>
        <taxon>Kitasatosporales</taxon>
        <taxon>Streptomycetaceae</taxon>
        <taxon>Streptomyces</taxon>
    </lineage>
</organism>
<name>A0A1U9R1X5_STRNV</name>
<reference evidence="2 3" key="1">
    <citation type="submission" date="2016-11" db="EMBL/GenBank/DDBJ databases">
        <title>Complete genome sequence of Streptomyces niveus SCSIO 3406.</title>
        <authorList>
            <person name="Zhu Q."/>
            <person name="Cheng W."/>
            <person name="Song Y."/>
            <person name="Li Q."/>
            <person name="Ju J."/>
        </authorList>
    </citation>
    <scope>NUCLEOTIDE SEQUENCE [LARGE SCALE GENOMIC DNA]</scope>
    <source>
        <strain evidence="2 3">SCSIO 3406</strain>
    </source>
</reference>